<dbReference type="GO" id="GO:0016746">
    <property type="term" value="F:acyltransferase activity"/>
    <property type="evidence" value="ECO:0007669"/>
    <property type="project" value="InterPro"/>
</dbReference>
<dbReference type="InterPro" id="IPR016039">
    <property type="entry name" value="Thiolase-like"/>
</dbReference>
<dbReference type="EMBL" id="GGEC01046585">
    <property type="protein sequence ID" value="MBX27069.1"/>
    <property type="molecule type" value="Transcribed_RNA"/>
</dbReference>
<dbReference type="Gene3D" id="3.40.47.10">
    <property type="match status" value="1"/>
</dbReference>
<name>A0A2P2MA42_RHIMU</name>
<evidence type="ECO:0000313" key="1">
    <source>
        <dbReference type="EMBL" id="MBX27069.1"/>
    </source>
</evidence>
<accession>A0A2P2MA42</accession>
<reference evidence="1" key="1">
    <citation type="submission" date="2018-02" db="EMBL/GenBank/DDBJ databases">
        <title>Rhizophora mucronata_Transcriptome.</title>
        <authorList>
            <person name="Meera S.P."/>
            <person name="Sreeshan A."/>
            <person name="Augustine A."/>
        </authorList>
    </citation>
    <scope>NUCLEOTIDE SEQUENCE</scope>
    <source>
        <tissue evidence="1">Leaf</tissue>
    </source>
</reference>
<sequence length="40" mass="4520">MGITSENVAQRYGVTRQEQDQAAVSRLELRYDSLFCSIIA</sequence>
<organism evidence="1">
    <name type="scientific">Rhizophora mucronata</name>
    <name type="common">Asiatic mangrove</name>
    <dbReference type="NCBI Taxonomy" id="61149"/>
    <lineage>
        <taxon>Eukaryota</taxon>
        <taxon>Viridiplantae</taxon>
        <taxon>Streptophyta</taxon>
        <taxon>Embryophyta</taxon>
        <taxon>Tracheophyta</taxon>
        <taxon>Spermatophyta</taxon>
        <taxon>Magnoliopsida</taxon>
        <taxon>eudicotyledons</taxon>
        <taxon>Gunneridae</taxon>
        <taxon>Pentapetalae</taxon>
        <taxon>rosids</taxon>
        <taxon>fabids</taxon>
        <taxon>Malpighiales</taxon>
        <taxon>Rhizophoraceae</taxon>
        <taxon>Rhizophora</taxon>
    </lineage>
</organism>
<dbReference type="AlphaFoldDB" id="A0A2P2MA42"/>
<protein>
    <submittedName>
        <fullName evidence="1">3-ketoacyl-CoA thiolase 2 peroxisomal-like</fullName>
    </submittedName>
</protein>
<proteinExistence type="predicted"/>